<evidence type="ECO:0000313" key="2">
    <source>
        <dbReference type="EMBL" id="MBD2753816.1"/>
    </source>
</evidence>
<dbReference type="EMBL" id="JACXAA010000004">
    <property type="protein sequence ID" value="MBD2753816.1"/>
    <property type="molecule type" value="Genomic_DNA"/>
</dbReference>
<dbReference type="Proteomes" id="UP000653797">
    <property type="component" value="Unassembled WGS sequence"/>
</dbReference>
<dbReference type="InterPro" id="IPR029398">
    <property type="entry name" value="PolB_thumb"/>
</dbReference>
<keyword evidence="3" id="KW-1185">Reference proteome</keyword>
<dbReference type="AlphaFoldDB" id="A0A927B1F8"/>
<organism evidence="2 3">
    <name type="scientific">Spirosoma validum</name>
    <dbReference type="NCBI Taxonomy" id="2771355"/>
    <lineage>
        <taxon>Bacteria</taxon>
        <taxon>Pseudomonadati</taxon>
        <taxon>Bacteroidota</taxon>
        <taxon>Cytophagia</taxon>
        <taxon>Cytophagales</taxon>
        <taxon>Cytophagaceae</taxon>
        <taxon>Spirosoma</taxon>
    </lineage>
</organism>
<reference evidence="2" key="1">
    <citation type="submission" date="2020-09" db="EMBL/GenBank/DDBJ databases">
        <authorList>
            <person name="Kim M.K."/>
        </authorList>
    </citation>
    <scope>NUCLEOTIDE SEQUENCE</scope>
    <source>
        <strain evidence="2">BT704</strain>
    </source>
</reference>
<dbReference type="SUPFAM" id="SSF81301">
    <property type="entry name" value="Nucleotidyltransferase"/>
    <property type="match status" value="1"/>
</dbReference>
<dbReference type="Pfam" id="PF14791">
    <property type="entry name" value="DNA_pol_B_thumb"/>
    <property type="match status" value="1"/>
</dbReference>
<proteinExistence type="predicted"/>
<sequence length="197" mass="22384">MDLKTAKEIAITIGNQLKPYCEKINIAGSVRRYKPEVKDIELVCQPLTFLAPPAELFGNPERKPILAFCNVVASLGRVIKGKPDGKYMQIELPTLPHTINLDLFIPEPHDYYRQYAIRTGSADYSARVIAGGWVAKGWCGSDQGLRRIEDCQERITGGKKKWICINPKGEKPPVWESEQEFFDWIGVKWVEPKLRNL</sequence>
<evidence type="ECO:0000313" key="3">
    <source>
        <dbReference type="Proteomes" id="UP000653797"/>
    </source>
</evidence>
<dbReference type="InterPro" id="IPR043519">
    <property type="entry name" value="NT_sf"/>
</dbReference>
<protein>
    <recommendedName>
        <fullName evidence="1">DNA polymerase beta thumb domain-containing protein</fullName>
    </recommendedName>
</protein>
<accession>A0A927B1F8</accession>
<dbReference type="Gene3D" id="3.30.460.10">
    <property type="entry name" value="Beta Polymerase, domain 2"/>
    <property type="match status" value="1"/>
</dbReference>
<comment type="caution">
    <text evidence="2">The sequence shown here is derived from an EMBL/GenBank/DDBJ whole genome shotgun (WGS) entry which is preliminary data.</text>
</comment>
<name>A0A927B1F8_9BACT</name>
<evidence type="ECO:0000259" key="1">
    <source>
        <dbReference type="Pfam" id="PF14791"/>
    </source>
</evidence>
<dbReference type="RefSeq" id="WP_191039463.1">
    <property type="nucleotide sequence ID" value="NZ_JACXAA010000004.1"/>
</dbReference>
<feature type="domain" description="DNA polymerase beta thumb" evidence="1">
    <location>
        <begin position="135"/>
        <end position="196"/>
    </location>
</feature>
<gene>
    <name evidence="2" type="ORF">IC230_13000</name>
</gene>